<dbReference type="GO" id="GO:0015740">
    <property type="term" value="P:C4-dicarboxylate transport"/>
    <property type="evidence" value="ECO:0007669"/>
    <property type="project" value="TreeGrafter"/>
</dbReference>
<dbReference type="EMBL" id="FQZM01000018">
    <property type="protein sequence ID" value="SHJ04917.1"/>
    <property type="molecule type" value="Genomic_DNA"/>
</dbReference>
<feature type="region of interest" description="Disordered" evidence="9">
    <location>
        <begin position="163"/>
        <end position="185"/>
    </location>
</feature>
<dbReference type="Proteomes" id="UP000184529">
    <property type="component" value="Unassembled WGS sequence"/>
</dbReference>
<keyword evidence="3" id="KW-1003">Cell membrane</keyword>
<dbReference type="AlphaFoldDB" id="A0A1M6G569"/>
<dbReference type="InterPro" id="IPR055348">
    <property type="entry name" value="DctQ"/>
</dbReference>
<evidence type="ECO:0000256" key="7">
    <source>
        <dbReference type="ARBA" id="ARBA00023136"/>
    </source>
</evidence>
<evidence type="ECO:0000256" key="3">
    <source>
        <dbReference type="ARBA" id="ARBA00022475"/>
    </source>
</evidence>
<dbReference type="GO" id="GO:0005886">
    <property type="term" value="C:plasma membrane"/>
    <property type="evidence" value="ECO:0007669"/>
    <property type="project" value="UniProtKB-SubCell"/>
</dbReference>
<keyword evidence="13" id="KW-1185">Reference proteome</keyword>
<dbReference type="PANTHER" id="PTHR35011:SF2">
    <property type="entry name" value="2,3-DIKETO-L-GULONATE TRAP TRANSPORTER SMALL PERMEASE PROTEIN YIAM"/>
    <property type="match status" value="1"/>
</dbReference>
<organism evidence="12 13">
    <name type="scientific">Desulfofundulus thermosubterraneus DSM 16057</name>
    <dbReference type="NCBI Taxonomy" id="1121432"/>
    <lineage>
        <taxon>Bacteria</taxon>
        <taxon>Bacillati</taxon>
        <taxon>Bacillota</taxon>
        <taxon>Clostridia</taxon>
        <taxon>Eubacteriales</taxon>
        <taxon>Peptococcaceae</taxon>
        <taxon>Desulfofundulus</taxon>
    </lineage>
</organism>
<name>A0A1M6G569_9FIRM</name>
<evidence type="ECO:0000256" key="2">
    <source>
        <dbReference type="ARBA" id="ARBA00022448"/>
    </source>
</evidence>
<evidence type="ECO:0000256" key="6">
    <source>
        <dbReference type="ARBA" id="ARBA00022989"/>
    </source>
</evidence>
<feature type="transmembrane region" description="Helical" evidence="10">
    <location>
        <begin position="47"/>
        <end position="63"/>
    </location>
</feature>
<dbReference type="RefSeq" id="WP_072868709.1">
    <property type="nucleotide sequence ID" value="NZ_FQZM01000018.1"/>
</dbReference>
<accession>A0A1M6G569</accession>
<keyword evidence="2" id="KW-0813">Transport</keyword>
<protein>
    <submittedName>
        <fullName evidence="12">C4-dicarboxylate transporter, DctQ subunit</fullName>
    </submittedName>
</protein>
<gene>
    <name evidence="12" type="ORF">SAMN02745219_01626</name>
</gene>
<feature type="transmembrane region" description="Helical" evidence="10">
    <location>
        <begin position="7"/>
        <end position="32"/>
    </location>
</feature>
<evidence type="ECO:0000256" key="5">
    <source>
        <dbReference type="ARBA" id="ARBA00022692"/>
    </source>
</evidence>
<comment type="similarity">
    <text evidence="8">Belongs to the TRAP transporter small permease family.</text>
</comment>
<evidence type="ECO:0000256" key="9">
    <source>
        <dbReference type="SAM" id="MobiDB-lite"/>
    </source>
</evidence>
<proteinExistence type="inferred from homology"/>
<keyword evidence="6 10" id="KW-1133">Transmembrane helix</keyword>
<feature type="transmembrane region" description="Helical" evidence="10">
    <location>
        <begin position="83"/>
        <end position="105"/>
    </location>
</feature>
<evidence type="ECO:0000313" key="13">
    <source>
        <dbReference type="Proteomes" id="UP000184529"/>
    </source>
</evidence>
<dbReference type="GO" id="GO:0022857">
    <property type="term" value="F:transmembrane transporter activity"/>
    <property type="evidence" value="ECO:0007669"/>
    <property type="project" value="TreeGrafter"/>
</dbReference>
<evidence type="ECO:0000313" key="12">
    <source>
        <dbReference type="EMBL" id="SHJ04917.1"/>
    </source>
</evidence>
<dbReference type="STRING" id="1121432.SAMN02745219_01626"/>
<keyword evidence="7 10" id="KW-0472">Membrane</keyword>
<evidence type="ECO:0000259" key="11">
    <source>
        <dbReference type="Pfam" id="PF04290"/>
    </source>
</evidence>
<keyword evidence="4" id="KW-0997">Cell inner membrane</keyword>
<evidence type="ECO:0000256" key="10">
    <source>
        <dbReference type="SAM" id="Phobius"/>
    </source>
</evidence>
<evidence type="ECO:0000256" key="1">
    <source>
        <dbReference type="ARBA" id="ARBA00004429"/>
    </source>
</evidence>
<keyword evidence="5 10" id="KW-0812">Transmembrane</keyword>
<comment type="subcellular location">
    <subcellularLocation>
        <location evidence="1">Cell inner membrane</location>
        <topology evidence="1">Multi-pass membrane protein</topology>
    </subcellularLocation>
</comment>
<evidence type="ECO:0000256" key="4">
    <source>
        <dbReference type="ARBA" id="ARBA00022519"/>
    </source>
</evidence>
<feature type="domain" description="Tripartite ATP-independent periplasmic transporters DctQ component" evidence="11">
    <location>
        <begin position="24"/>
        <end position="154"/>
    </location>
</feature>
<dbReference type="PANTHER" id="PTHR35011">
    <property type="entry name" value="2,3-DIKETO-L-GULONATE TRAP TRANSPORTER SMALL PERMEASE PROTEIN YIAM"/>
    <property type="match status" value="1"/>
</dbReference>
<dbReference type="InterPro" id="IPR007387">
    <property type="entry name" value="TRAP_DctQ"/>
</dbReference>
<sequence length="185" mass="21256">MKRLPRIYSAFEEAIAGIFFFAGVTLIFYGVISRYVFKNPLFWVDEISTYILVWGCILGWSIAQRDGRHIRVSLLYNYMPRKVQHYVSIFASMASILFCLFLTYLGYVLETKYLHTGQRSLNTQFPLWAVYFFVPIAALMLCTRYIEELYHLLKNGGKDRPVAGSVETEDGQKGVMSHHGGSPTL</sequence>
<evidence type="ECO:0000256" key="8">
    <source>
        <dbReference type="ARBA" id="ARBA00038436"/>
    </source>
</evidence>
<dbReference type="Pfam" id="PF04290">
    <property type="entry name" value="DctQ"/>
    <property type="match status" value="1"/>
</dbReference>
<feature type="transmembrane region" description="Helical" evidence="10">
    <location>
        <begin position="125"/>
        <end position="146"/>
    </location>
</feature>
<reference evidence="13" key="1">
    <citation type="submission" date="2016-11" db="EMBL/GenBank/DDBJ databases">
        <authorList>
            <person name="Varghese N."/>
            <person name="Submissions S."/>
        </authorList>
    </citation>
    <scope>NUCLEOTIDE SEQUENCE [LARGE SCALE GENOMIC DNA]</scope>
    <source>
        <strain evidence="13">DSM 16057</strain>
    </source>
</reference>